<dbReference type="NCBIfam" id="TIGR00667">
    <property type="entry name" value="aat"/>
    <property type="match status" value="1"/>
</dbReference>
<comment type="catalytic activity">
    <reaction evidence="4">
        <text>N-terminal L-lysyl-[protein] + L-leucyl-tRNA(Leu) = N-terminal L-leucyl-L-lysyl-[protein] + tRNA(Leu) + H(+)</text>
        <dbReference type="Rhea" id="RHEA:12340"/>
        <dbReference type="Rhea" id="RHEA-COMP:9613"/>
        <dbReference type="Rhea" id="RHEA-COMP:9622"/>
        <dbReference type="Rhea" id="RHEA-COMP:12670"/>
        <dbReference type="Rhea" id="RHEA-COMP:12671"/>
        <dbReference type="ChEBI" id="CHEBI:15378"/>
        <dbReference type="ChEBI" id="CHEBI:65249"/>
        <dbReference type="ChEBI" id="CHEBI:78442"/>
        <dbReference type="ChEBI" id="CHEBI:78494"/>
        <dbReference type="ChEBI" id="CHEBI:133043"/>
        <dbReference type="EC" id="2.3.2.6"/>
    </reaction>
</comment>
<dbReference type="Proteomes" id="UP000520814">
    <property type="component" value="Unassembled WGS sequence"/>
</dbReference>
<evidence type="ECO:0000313" key="5">
    <source>
        <dbReference type="EMBL" id="MBB6051320.1"/>
    </source>
</evidence>
<protein>
    <recommendedName>
        <fullName evidence="4">Leucyl/phenylalanyl-tRNA--protein transferase</fullName>
        <ecNumber evidence="4">2.3.2.6</ecNumber>
    </recommendedName>
    <alternativeName>
        <fullName evidence="4">L/F-transferase</fullName>
    </alternativeName>
    <alternativeName>
        <fullName evidence="4">Leucyltransferase</fullName>
    </alternativeName>
    <alternativeName>
        <fullName evidence="4">Phenyalanyltransferase</fullName>
    </alternativeName>
</protein>
<dbReference type="GO" id="GO:0005737">
    <property type="term" value="C:cytoplasm"/>
    <property type="evidence" value="ECO:0007669"/>
    <property type="project" value="UniProtKB-SubCell"/>
</dbReference>
<dbReference type="GO" id="GO:0030163">
    <property type="term" value="P:protein catabolic process"/>
    <property type="evidence" value="ECO:0007669"/>
    <property type="project" value="UniProtKB-UniRule"/>
</dbReference>
<comment type="catalytic activity">
    <reaction evidence="4">
        <text>N-terminal L-arginyl-[protein] + L-leucyl-tRNA(Leu) = N-terminal L-leucyl-L-arginyl-[protein] + tRNA(Leu) + H(+)</text>
        <dbReference type="Rhea" id="RHEA:50416"/>
        <dbReference type="Rhea" id="RHEA-COMP:9613"/>
        <dbReference type="Rhea" id="RHEA-COMP:9622"/>
        <dbReference type="Rhea" id="RHEA-COMP:12672"/>
        <dbReference type="Rhea" id="RHEA-COMP:12673"/>
        <dbReference type="ChEBI" id="CHEBI:15378"/>
        <dbReference type="ChEBI" id="CHEBI:64719"/>
        <dbReference type="ChEBI" id="CHEBI:78442"/>
        <dbReference type="ChEBI" id="CHEBI:78494"/>
        <dbReference type="ChEBI" id="CHEBI:133044"/>
        <dbReference type="EC" id="2.3.2.6"/>
    </reaction>
</comment>
<name>A0A7W9SR68_ARMRO</name>
<evidence type="ECO:0000256" key="1">
    <source>
        <dbReference type="ARBA" id="ARBA00022490"/>
    </source>
</evidence>
<gene>
    <name evidence="4" type="primary">aat</name>
    <name evidence="5" type="ORF">HNQ39_003130</name>
</gene>
<dbReference type="AlphaFoldDB" id="A0A7W9SR68"/>
<dbReference type="InterPro" id="IPR042203">
    <property type="entry name" value="Leu/Phe-tRNA_Trfase_C"/>
</dbReference>
<evidence type="ECO:0000256" key="3">
    <source>
        <dbReference type="ARBA" id="ARBA00023315"/>
    </source>
</evidence>
<dbReference type="GO" id="GO:0008914">
    <property type="term" value="F:leucyl-tRNA--protein transferase activity"/>
    <property type="evidence" value="ECO:0007669"/>
    <property type="project" value="UniProtKB-UniRule"/>
</dbReference>
<dbReference type="Gene3D" id="3.30.70.3550">
    <property type="entry name" value="Leucyl/phenylalanyl-tRNA-protein transferase, N-terminal domain"/>
    <property type="match status" value="1"/>
</dbReference>
<dbReference type="Gene3D" id="3.40.630.70">
    <property type="entry name" value="Leucyl/phenylalanyl-tRNA-protein transferase, C-terminal domain"/>
    <property type="match status" value="1"/>
</dbReference>
<dbReference type="RefSeq" id="WP_184198046.1">
    <property type="nucleotide sequence ID" value="NZ_JACHGW010000003.1"/>
</dbReference>
<keyword evidence="3 4" id="KW-0012">Acyltransferase</keyword>
<dbReference type="HAMAP" id="MF_00688">
    <property type="entry name" value="Leu_Phe_trans"/>
    <property type="match status" value="1"/>
</dbReference>
<dbReference type="InterPro" id="IPR016181">
    <property type="entry name" value="Acyl_CoA_acyltransferase"/>
</dbReference>
<sequence>MLFRRRFGFSPPEKATAEGIVGIGGPLDVPTLQCAYRQGIFPWPHTGLPLLWFNPDPRAVLDFDDLHIPERLARRRKKLPLHFTVDTAFATIIASCRTAPRPGQEGTWITPKMVAAFLALHEVGDAHSVEAWDTEGNLVAGLYGVTAGGVFSGESMFHTVSDASKLCVLFLVEYLKERGATWIDIQTMTPHFEMLGAKEISRDDYLARLAAAQAAPLVLFDKEPKPPIER</sequence>
<evidence type="ECO:0000256" key="2">
    <source>
        <dbReference type="ARBA" id="ARBA00022679"/>
    </source>
</evidence>
<comment type="catalytic activity">
    <reaction evidence="4">
        <text>L-phenylalanyl-tRNA(Phe) + an N-terminal L-alpha-aminoacyl-[protein] = an N-terminal L-phenylalanyl-L-alpha-aminoacyl-[protein] + tRNA(Phe)</text>
        <dbReference type="Rhea" id="RHEA:43632"/>
        <dbReference type="Rhea" id="RHEA-COMP:9668"/>
        <dbReference type="Rhea" id="RHEA-COMP:9699"/>
        <dbReference type="Rhea" id="RHEA-COMP:10636"/>
        <dbReference type="Rhea" id="RHEA-COMP:10637"/>
        <dbReference type="ChEBI" id="CHEBI:78442"/>
        <dbReference type="ChEBI" id="CHEBI:78531"/>
        <dbReference type="ChEBI" id="CHEBI:78597"/>
        <dbReference type="ChEBI" id="CHEBI:83561"/>
        <dbReference type="EC" id="2.3.2.6"/>
    </reaction>
</comment>
<evidence type="ECO:0000313" key="6">
    <source>
        <dbReference type="Proteomes" id="UP000520814"/>
    </source>
</evidence>
<dbReference type="PANTHER" id="PTHR30098">
    <property type="entry name" value="LEUCYL/PHENYLALANYL-TRNA--PROTEIN TRANSFERASE"/>
    <property type="match status" value="1"/>
</dbReference>
<comment type="caution">
    <text evidence="5">The sequence shown here is derived from an EMBL/GenBank/DDBJ whole genome shotgun (WGS) entry which is preliminary data.</text>
</comment>
<proteinExistence type="inferred from homology"/>
<keyword evidence="2 4" id="KW-0808">Transferase</keyword>
<comment type="similarity">
    <text evidence="4">Belongs to the L/F-transferase family.</text>
</comment>
<organism evidence="5 6">
    <name type="scientific">Armatimonas rosea</name>
    <dbReference type="NCBI Taxonomy" id="685828"/>
    <lineage>
        <taxon>Bacteria</taxon>
        <taxon>Bacillati</taxon>
        <taxon>Armatimonadota</taxon>
        <taxon>Armatimonadia</taxon>
        <taxon>Armatimonadales</taxon>
        <taxon>Armatimonadaceae</taxon>
        <taxon>Armatimonas</taxon>
    </lineage>
</organism>
<dbReference type="InterPro" id="IPR042221">
    <property type="entry name" value="Leu/Phe-tRNA_Trfase_N"/>
</dbReference>
<dbReference type="InterPro" id="IPR004616">
    <property type="entry name" value="Leu/Phe-tRNA_Trfase"/>
</dbReference>
<comment type="subcellular location">
    <subcellularLocation>
        <location evidence="4">Cytoplasm</location>
    </subcellularLocation>
</comment>
<dbReference type="EMBL" id="JACHGW010000003">
    <property type="protein sequence ID" value="MBB6051320.1"/>
    <property type="molecule type" value="Genomic_DNA"/>
</dbReference>
<keyword evidence="1 4" id="KW-0963">Cytoplasm</keyword>
<dbReference type="PANTHER" id="PTHR30098:SF2">
    <property type="entry name" value="LEUCYL_PHENYLALANYL-TRNA--PROTEIN TRANSFERASE"/>
    <property type="match status" value="1"/>
</dbReference>
<dbReference type="Pfam" id="PF03588">
    <property type="entry name" value="Leu_Phe_trans"/>
    <property type="match status" value="1"/>
</dbReference>
<dbReference type="SUPFAM" id="SSF55729">
    <property type="entry name" value="Acyl-CoA N-acyltransferases (Nat)"/>
    <property type="match status" value="1"/>
</dbReference>
<reference evidence="5 6" key="1">
    <citation type="submission" date="2020-08" db="EMBL/GenBank/DDBJ databases">
        <title>Genomic Encyclopedia of Type Strains, Phase IV (KMG-IV): sequencing the most valuable type-strain genomes for metagenomic binning, comparative biology and taxonomic classification.</title>
        <authorList>
            <person name="Goeker M."/>
        </authorList>
    </citation>
    <scope>NUCLEOTIDE SEQUENCE [LARGE SCALE GENOMIC DNA]</scope>
    <source>
        <strain evidence="5 6">DSM 23562</strain>
    </source>
</reference>
<accession>A0A7W9SR68</accession>
<dbReference type="EC" id="2.3.2.6" evidence="4"/>
<comment type="function">
    <text evidence="4">Functions in the N-end rule pathway of protein degradation where it conjugates Leu, Phe and, less efficiently, Met from aminoacyl-tRNAs to the N-termini of proteins containing an N-terminal arginine or lysine.</text>
</comment>
<evidence type="ECO:0000256" key="4">
    <source>
        <dbReference type="HAMAP-Rule" id="MF_00688"/>
    </source>
</evidence>
<keyword evidence="6" id="KW-1185">Reference proteome</keyword>